<evidence type="ECO:0000256" key="1">
    <source>
        <dbReference type="SAM" id="MobiDB-lite"/>
    </source>
</evidence>
<dbReference type="Proteomes" id="UP001152795">
    <property type="component" value="Unassembled WGS sequence"/>
</dbReference>
<protein>
    <submittedName>
        <fullName evidence="2">Uncharacterized protein</fullName>
    </submittedName>
</protein>
<dbReference type="SUPFAM" id="SSF50630">
    <property type="entry name" value="Acid proteases"/>
    <property type="match status" value="1"/>
</dbReference>
<dbReference type="PANTHER" id="PTHR33198:SF20">
    <property type="entry name" value="RETROTRANSPOSON GAG DOMAIN-CONTAINING PROTEIN"/>
    <property type="match status" value="1"/>
</dbReference>
<evidence type="ECO:0000313" key="2">
    <source>
        <dbReference type="EMBL" id="CAB4001191.1"/>
    </source>
</evidence>
<evidence type="ECO:0000313" key="3">
    <source>
        <dbReference type="Proteomes" id="UP001152795"/>
    </source>
</evidence>
<organism evidence="2 3">
    <name type="scientific">Paramuricea clavata</name>
    <name type="common">Red gorgonian</name>
    <name type="synonym">Violescent sea-whip</name>
    <dbReference type="NCBI Taxonomy" id="317549"/>
    <lineage>
        <taxon>Eukaryota</taxon>
        <taxon>Metazoa</taxon>
        <taxon>Cnidaria</taxon>
        <taxon>Anthozoa</taxon>
        <taxon>Octocorallia</taxon>
        <taxon>Malacalcyonacea</taxon>
        <taxon>Plexauridae</taxon>
        <taxon>Paramuricea</taxon>
    </lineage>
</organism>
<feature type="region of interest" description="Disordered" evidence="1">
    <location>
        <begin position="257"/>
        <end position="283"/>
    </location>
</feature>
<dbReference type="InterPro" id="IPR018061">
    <property type="entry name" value="Retropepsins"/>
</dbReference>
<dbReference type="OrthoDB" id="7699448at2759"/>
<dbReference type="Gene3D" id="2.40.70.10">
    <property type="entry name" value="Acid Proteases"/>
    <property type="match status" value="1"/>
</dbReference>
<keyword evidence="3" id="KW-1185">Reference proteome</keyword>
<feature type="compositionally biased region" description="Polar residues" evidence="1">
    <location>
        <begin position="258"/>
        <end position="277"/>
    </location>
</feature>
<dbReference type="CDD" id="cd00303">
    <property type="entry name" value="retropepsin_like"/>
    <property type="match status" value="1"/>
</dbReference>
<dbReference type="AlphaFoldDB" id="A0A7D9E5P3"/>
<dbReference type="PANTHER" id="PTHR33198">
    <property type="entry name" value="ANK_REP_REGION DOMAIN-CONTAINING PROTEIN-RELATED"/>
    <property type="match status" value="1"/>
</dbReference>
<accession>A0A7D9E5P3</accession>
<proteinExistence type="predicted"/>
<reference evidence="2" key="1">
    <citation type="submission" date="2020-04" db="EMBL/GenBank/DDBJ databases">
        <authorList>
            <person name="Alioto T."/>
            <person name="Alioto T."/>
            <person name="Gomez Garrido J."/>
        </authorList>
    </citation>
    <scope>NUCLEOTIDE SEQUENCE</scope>
    <source>
        <strain evidence="2">A484AB</strain>
    </source>
</reference>
<name>A0A7D9E5P3_PARCT</name>
<gene>
    <name evidence="2" type="ORF">PACLA_8A075507</name>
</gene>
<comment type="caution">
    <text evidence="2">The sequence shown here is derived from an EMBL/GenBank/DDBJ whole genome shotgun (WGS) entry which is preliminary data.</text>
</comment>
<dbReference type="InterPro" id="IPR021109">
    <property type="entry name" value="Peptidase_aspartic_dom_sf"/>
</dbReference>
<sequence length="368" mass="41210">MEQQPNNPTTVSMAHSVPIRPMPEFNPDAELGASVATRWKNWVADFDMFLLASGVTDPKRQRALLLYQAGARVREIFKQLPDTGEDKDYDIAKAKLLAHFEPQKNRRYEVYRFRKAVQEPRETLDQFHTRLRTLAQTCEFASPDFELEEQIIIGGASSKIHKRALRDPSFNLAAMLLVGRRDEQSAFQAKDIESTSPDSATSTFDEINALYRPTGCRNCGGSFPHKGLCPAKGKQCRKCDKLINHFQSVCRSRPIAQPSGSLAQQGSTQNYHSNATRNPIRPLEHYTTGDSDDDYMYGIHSLDKSPRVNVTVGGHSFSTIVDTGATINVIDERTYQTLRGISLQKTTTKAFAYNSTTPVPFLGKFTGL</sequence>
<dbReference type="Pfam" id="PF00077">
    <property type="entry name" value="RVP"/>
    <property type="match status" value="1"/>
</dbReference>
<dbReference type="EMBL" id="CACRXK020004023">
    <property type="protein sequence ID" value="CAB4001191.1"/>
    <property type="molecule type" value="Genomic_DNA"/>
</dbReference>